<dbReference type="InterPro" id="IPR016167">
    <property type="entry name" value="FAD-bd_PCMH_sub1"/>
</dbReference>
<dbReference type="SUPFAM" id="SSF56176">
    <property type="entry name" value="FAD-binding/transporter-associated domain-like"/>
    <property type="match status" value="1"/>
</dbReference>
<dbReference type="Pfam" id="PF02913">
    <property type="entry name" value="FAD-oxidase_C"/>
    <property type="match status" value="1"/>
</dbReference>
<accession>A0A2M9BM36</accession>
<evidence type="ECO:0000256" key="3">
    <source>
        <dbReference type="ARBA" id="ARBA00022827"/>
    </source>
</evidence>
<dbReference type="InterPro" id="IPR036318">
    <property type="entry name" value="FAD-bd_PCMH-like_sf"/>
</dbReference>
<keyword evidence="2" id="KW-0285">Flavoprotein</keyword>
<gene>
    <name evidence="6" type="ORF">CLV45_0383</name>
</gene>
<evidence type="ECO:0000256" key="4">
    <source>
        <dbReference type="ARBA" id="ARBA00023002"/>
    </source>
</evidence>
<dbReference type="GO" id="GO:0071949">
    <property type="term" value="F:FAD binding"/>
    <property type="evidence" value="ECO:0007669"/>
    <property type="project" value="InterPro"/>
</dbReference>
<dbReference type="InterPro" id="IPR006094">
    <property type="entry name" value="Oxid_FAD_bind_N"/>
</dbReference>
<evidence type="ECO:0000259" key="5">
    <source>
        <dbReference type="PROSITE" id="PS51387"/>
    </source>
</evidence>
<keyword evidence="3" id="KW-0274">FAD</keyword>
<evidence type="ECO:0000313" key="6">
    <source>
        <dbReference type="EMBL" id="PJJ58970.1"/>
    </source>
</evidence>
<evidence type="ECO:0000256" key="1">
    <source>
        <dbReference type="ARBA" id="ARBA00001974"/>
    </source>
</evidence>
<dbReference type="Gene3D" id="1.10.45.10">
    <property type="entry name" value="Vanillyl-alcohol Oxidase, Chain A, domain 4"/>
    <property type="match status" value="1"/>
</dbReference>
<dbReference type="SUPFAM" id="SSF55103">
    <property type="entry name" value="FAD-linked oxidases, C-terminal domain"/>
    <property type="match status" value="1"/>
</dbReference>
<dbReference type="PROSITE" id="PS51387">
    <property type="entry name" value="FAD_PCMH"/>
    <property type="match status" value="1"/>
</dbReference>
<proteinExistence type="predicted"/>
<dbReference type="EMBL" id="PGFA01000001">
    <property type="protein sequence ID" value="PJJ58970.1"/>
    <property type="molecule type" value="Genomic_DNA"/>
</dbReference>
<dbReference type="PANTHER" id="PTHR42934">
    <property type="entry name" value="GLYCOLATE OXIDASE SUBUNIT GLCD"/>
    <property type="match status" value="1"/>
</dbReference>
<dbReference type="Gene3D" id="3.30.465.10">
    <property type="match status" value="1"/>
</dbReference>
<dbReference type="AlphaFoldDB" id="A0A2M9BM36"/>
<evidence type="ECO:0000256" key="2">
    <source>
        <dbReference type="ARBA" id="ARBA00022630"/>
    </source>
</evidence>
<dbReference type="InterPro" id="IPR051914">
    <property type="entry name" value="FAD-linked_OxidoTrans_Type4"/>
</dbReference>
<dbReference type="Gene3D" id="3.30.70.2740">
    <property type="match status" value="1"/>
</dbReference>
<dbReference type="PANTHER" id="PTHR42934:SF2">
    <property type="entry name" value="GLYCOLATE OXIDASE SUBUNIT GLCD"/>
    <property type="match status" value="1"/>
</dbReference>
<dbReference type="InterPro" id="IPR016164">
    <property type="entry name" value="FAD-linked_Oxase-like_C"/>
</dbReference>
<dbReference type="InterPro" id="IPR016166">
    <property type="entry name" value="FAD-bd_PCMH"/>
</dbReference>
<dbReference type="FunFam" id="1.10.45.10:FF:000001">
    <property type="entry name" value="D-lactate dehydrogenase mitochondrial"/>
    <property type="match status" value="1"/>
</dbReference>
<dbReference type="GO" id="GO:0016491">
    <property type="term" value="F:oxidoreductase activity"/>
    <property type="evidence" value="ECO:0007669"/>
    <property type="project" value="UniProtKB-KW"/>
</dbReference>
<name>A0A2M9BM36_9BACT</name>
<keyword evidence="7" id="KW-1185">Reference proteome</keyword>
<dbReference type="InterPro" id="IPR016171">
    <property type="entry name" value="Vanillyl_alc_oxidase_C-sub2"/>
</dbReference>
<reference evidence="6 7" key="1">
    <citation type="submission" date="2017-11" db="EMBL/GenBank/DDBJ databases">
        <title>Genomic Encyclopedia of Archaeal and Bacterial Type Strains, Phase II (KMG-II): From Individual Species to Whole Genera.</title>
        <authorList>
            <person name="Goeker M."/>
        </authorList>
    </citation>
    <scope>NUCLEOTIDE SEQUENCE [LARGE SCALE GENOMIC DNA]</scope>
    <source>
        <strain evidence="6 7">DSM 11115</strain>
    </source>
</reference>
<dbReference type="RefSeq" id="WP_100334713.1">
    <property type="nucleotide sequence ID" value="NZ_PGFA01000001.1"/>
</dbReference>
<dbReference type="InterPro" id="IPR016169">
    <property type="entry name" value="FAD-bd_PCMH_sub2"/>
</dbReference>
<dbReference type="Pfam" id="PF01565">
    <property type="entry name" value="FAD_binding_4"/>
    <property type="match status" value="1"/>
</dbReference>
<comment type="caution">
    <text evidence="6">The sequence shown here is derived from an EMBL/GenBank/DDBJ whole genome shotgun (WGS) entry which is preliminary data.</text>
</comment>
<dbReference type="Gene3D" id="3.30.70.2190">
    <property type="match status" value="1"/>
</dbReference>
<keyword evidence="4" id="KW-0560">Oxidoreductase</keyword>
<feature type="domain" description="FAD-binding PCMH-type" evidence="5">
    <location>
        <begin position="45"/>
        <end position="224"/>
    </location>
</feature>
<organism evidence="6 7">
    <name type="scientific">Hymenobacter chitinivorans DSM 11115</name>
    <dbReference type="NCBI Taxonomy" id="1121954"/>
    <lineage>
        <taxon>Bacteria</taxon>
        <taxon>Pseudomonadati</taxon>
        <taxon>Bacteroidota</taxon>
        <taxon>Cytophagia</taxon>
        <taxon>Cytophagales</taxon>
        <taxon>Hymenobacteraceae</taxon>
        <taxon>Hymenobacter</taxon>
    </lineage>
</organism>
<dbReference type="OrthoDB" id="9767256at2"/>
<sequence length="469" mass="51608">MNFQPLTPDLVAAFEQIVGEAYVLTAQRVEADVYADYGRDHTEDLHFAPDVVLRPGNVEEISKIVRLCHEHHVPVTARGAGTGLSGGALPVHHGVVLSTERLNRIIQIDERNLQATVEPGVINEAFQVAVKEVGLFYPPDPASKGSCSLGGNLAHSSGGPKAVKYGTTRDYVLNLEVVLPTGDVIWTAANTLKNSTGYNLTQLMVGSEGTLGIITKVVFRLLPYPQHNILMLVPFRREEQAAEAVSAVFRAGVIPSGMEFMEREAIAWSSDYLKIPLTLPEDIKAHLLIELDGQDMDQLYKEAEQVYGVLERYDVGEILLADNATQKDELWKIRRNIGNSVRYNSVYKEEDTVVPRAELPTLLRGVKEIGARYGFKSVCYGHAGDGNLHVNIIRGNLTDEQWNVGLRQPITEIFELCVKLGGTISGEHGIGLVQKGYIGIALQETNLELMRGIKKVFDPHGILNPGKIF</sequence>
<evidence type="ECO:0000313" key="7">
    <source>
        <dbReference type="Proteomes" id="UP000228535"/>
    </source>
</evidence>
<comment type="cofactor">
    <cofactor evidence="1">
        <name>FAD</name>
        <dbReference type="ChEBI" id="CHEBI:57692"/>
    </cofactor>
</comment>
<dbReference type="Gene3D" id="3.30.43.10">
    <property type="entry name" value="Uridine Diphospho-n-acetylenolpyruvylglucosamine Reductase, domain 2"/>
    <property type="match status" value="1"/>
</dbReference>
<protein>
    <submittedName>
        <fullName evidence="6">Glycolate oxidase</fullName>
    </submittedName>
</protein>
<dbReference type="Proteomes" id="UP000228535">
    <property type="component" value="Unassembled WGS sequence"/>
</dbReference>
<dbReference type="InterPro" id="IPR004113">
    <property type="entry name" value="FAD-bd_oxidored_4_C"/>
</dbReference>